<dbReference type="InterPro" id="IPR050886">
    <property type="entry name" value="RNA-binding_reg"/>
</dbReference>
<dbReference type="PROSITE" id="PS50102">
    <property type="entry name" value="RRM"/>
    <property type="match status" value="2"/>
</dbReference>
<dbReference type="EMBL" id="CM031827">
    <property type="protein sequence ID" value="KAG6721876.1"/>
    <property type="molecule type" value="Genomic_DNA"/>
</dbReference>
<sequence length="451" mass="49647">MAKTPKTKKRRLVKKFKKDDLQQEVDTTSTSNKKPKTEKPRKPQPRPPPPQQQSLNTDSDSDSDSDSLPNLLELFSKGQLIDLISSTALQLPSLSRLVRQVADRDVSHRKIFVHGLGWDTTRQTLLSAFEPFGEIEDCTLVTDKVSGKAKGYAFVLFKTRKSAQEALKNPTKKIGNRLASWQLASVGPGAPLQSQDVAARRIYVNNVPADTDAELLRQFFAKFGEIEAGPFGFDQNTGRSRGFALFVYKSETGAKKVLEEPFRTFQGHRLHCQKATDGKGKNLVQGHVAAQPPLQAQRPPVLAAAQNSSLFGQHLNLNPLYSGFIPSPEAGFLAPAGVLNPSVTTTQLGGNQSFFGAHGVSGVGLQHLYPNMQVGQPSAGRNQGGGGSISGYPSYMWYDIFQSDFFYLIFMYIVDNRTLYAILILIFSTYTTDRMAVKLLPSDMISNLLYG</sequence>
<dbReference type="OrthoDB" id="1875751at2759"/>
<dbReference type="SUPFAM" id="SSF54928">
    <property type="entry name" value="RNA-binding domain, RBD"/>
    <property type="match status" value="2"/>
</dbReference>
<dbReference type="AlphaFoldDB" id="A0A922FGA1"/>
<evidence type="ECO:0000256" key="4">
    <source>
        <dbReference type="SAM" id="Phobius"/>
    </source>
</evidence>
<feature type="region of interest" description="Disordered" evidence="3">
    <location>
        <begin position="1"/>
        <end position="68"/>
    </location>
</feature>
<feature type="domain" description="RRM" evidence="5">
    <location>
        <begin position="109"/>
        <end position="209"/>
    </location>
</feature>
<evidence type="ECO:0000256" key="3">
    <source>
        <dbReference type="SAM" id="MobiDB-lite"/>
    </source>
</evidence>
<protein>
    <recommendedName>
        <fullName evidence="5">RRM domain-containing protein</fullName>
    </recommendedName>
</protein>
<dbReference type="Gene3D" id="3.30.70.330">
    <property type="match status" value="2"/>
</dbReference>
<keyword evidence="1 2" id="KW-0694">RNA-binding</keyword>
<dbReference type="InterPro" id="IPR012677">
    <property type="entry name" value="Nucleotide-bd_a/b_plait_sf"/>
</dbReference>
<dbReference type="SMART" id="SM00360">
    <property type="entry name" value="RRM"/>
    <property type="match status" value="2"/>
</dbReference>
<feature type="domain" description="RRM" evidence="5">
    <location>
        <begin position="200"/>
        <end position="283"/>
    </location>
</feature>
<keyword evidence="4" id="KW-1133">Transmembrane helix</keyword>
<evidence type="ECO:0000256" key="1">
    <source>
        <dbReference type="ARBA" id="ARBA00022884"/>
    </source>
</evidence>
<dbReference type="InterPro" id="IPR000504">
    <property type="entry name" value="RRM_dom"/>
</dbReference>
<proteinExistence type="predicted"/>
<feature type="compositionally biased region" description="Basic residues" evidence="3">
    <location>
        <begin position="1"/>
        <end position="16"/>
    </location>
</feature>
<name>A0A922FGA1_CARIL</name>
<comment type="caution">
    <text evidence="6">The sequence shown here is derived from an EMBL/GenBank/DDBJ whole genome shotgun (WGS) entry which is preliminary data.</text>
</comment>
<dbReference type="PANTHER" id="PTHR48024">
    <property type="entry name" value="GEO13361P1-RELATED"/>
    <property type="match status" value="1"/>
</dbReference>
<dbReference type="GO" id="GO:0003723">
    <property type="term" value="F:RNA binding"/>
    <property type="evidence" value="ECO:0007669"/>
    <property type="project" value="UniProtKB-UniRule"/>
</dbReference>
<evidence type="ECO:0000256" key="2">
    <source>
        <dbReference type="PROSITE-ProRule" id="PRU00176"/>
    </source>
</evidence>
<keyword evidence="4" id="KW-0472">Membrane</keyword>
<dbReference type="Proteomes" id="UP000811246">
    <property type="component" value="Chromosome 3"/>
</dbReference>
<evidence type="ECO:0000313" key="7">
    <source>
        <dbReference type="Proteomes" id="UP000811246"/>
    </source>
</evidence>
<dbReference type="InterPro" id="IPR035979">
    <property type="entry name" value="RBD_domain_sf"/>
</dbReference>
<organism evidence="6 7">
    <name type="scientific">Carya illinoinensis</name>
    <name type="common">Pecan</name>
    <dbReference type="NCBI Taxonomy" id="32201"/>
    <lineage>
        <taxon>Eukaryota</taxon>
        <taxon>Viridiplantae</taxon>
        <taxon>Streptophyta</taxon>
        <taxon>Embryophyta</taxon>
        <taxon>Tracheophyta</taxon>
        <taxon>Spermatophyta</taxon>
        <taxon>Magnoliopsida</taxon>
        <taxon>eudicotyledons</taxon>
        <taxon>Gunneridae</taxon>
        <taxon>Pentapetalae</taxon>
        <taxon>rosids</taxon>
        <taxon>fabids</taxon>
        <taxon>Fagales</taxon>
        <taxon>Juglandaceae</taxon>
        <taxon>Carya</taxon>
    </lineage>
</organism>
<evidence type="ECO:0000259" key="5">
    <source>
        <dbReference type="PROSITE" id="PS50102"/>
    </source>
</evidence>
<feature type="transmembrane region" description="Helical" evidence="4">
    <location>
        <begin position="405"/>
        <end position="430"/>
    </location>
</feature>
<gene>
    <name evidence="6" type="ORF">I3842_03G133800</name>
</gene>
<dbReference type="Pfam" id="PF00076">
    <property type="entry name" value="RRM_1"/>
    <property type="match status" value="2"/>
</dbReference>
<accession>A0A922FGA1</accession>
<keyword evidence="4" id="KW-0812">Transmembrane</keyword>
<evidence type="ECO:0000313" key="6">
    <source>
        <dbReference type="EMBL" id="KAG6721876.1"/>
    </source>
</evidence>
<dbReference type="PANTHER" id="PTHR48024:SF9">
    <property type="entry name" value="UBP1-ASSOCIATED PROTEINS 1A-RELATED"/>
    <property type="match status" value="1"/>
</dbReference>
<reference evidence="6" key="1">
    <citation type="submission" date="2021-01" db="EMBL/GenBank/DDBJ databases">
        <authorList>
            <person name="Lovell J.T."/>
            <person name="Bentley N."/>
            <person name="Bhattarai G."/>
            <person name="Jenkins J.W."/>
            <person name="Sreedasyam A."/>
            <person name="Alarcon Y."/>
            <person name="Bock C."/>
            <person name="Boston L."/>
            <person name="Carlson J."/>
            <person name="Cervantes K."/>
            <person name="Clermont K."/>
            <person name="Krom N."/>
            <person name="Kubenka K."/>
            <person name="Mamidi S."/>
            <person name="Mattison C."/>
            <person name="Monteros M."/>
            <person name="Pisani C."/>
            <person name="Plott C."/>
            <person name="Rajasekar S."/>
            <person name="Rhein H.S."/>
            <person name="Rohla C."/>
            <person name="Song M."/>
            <person name="Hilaire R.S."/>
            <person name="Shu S."/>
            <person name="Wells L."/>
            <person name="Wang X."/>
            <person name="Webber J."/>
            <person name="Heerema R.J."/>
            <person name="Klein P."/>
            <person name="Conner P."/>
            <person name="Grauke L."/>
            <person name="Grimwood J."/>
            <person name="Schmutz J."/>
            <person name="Randall J.J."/>
        </authorList>
    </citation>
    <scope>NUCLEOTIDE SEQUENCE</scope>
    <source>
        <tissue evidence="6">Leaf</tissue>
    </source>
</reference>
<dbReference type="GO" id="GO:0005634">
    <property type="term" value="C:nucleus"/>
    <property type="evidence" value="ECO:0007669"/>
    <property type="project" value="TreeGrafter"/>
</dbReference>